<dbReference type="Proteomes" id="UP000198556">
    <property type="component" value="Unassembled WGS sequence"/>
</dbReference>
<organism evidence="1 2">
    <name type="scientific">Granulicatella balaenopterae</name>
    <dbReference type="NCBI Taxonomy" id="137733"/>
    <lineage>
        <taxon>Bacteria</taxon>
        <taxon>Bacillati</taxon>
        <taxon>Bacillota</taxon>
        <taxon>Bacilli</taxon>
        <taxon>Lactobacillales</taxon>
        <taxon>Carnobacteriaceae</taxon>
        <taxon>Granulicatella</taxon>
    </lineage>
</organism>
<dbReference type="EMBL" id="FOGF01000012">
    <property type="protein sequence ID" value="SEQ96011.1"/>
    <property type="molecule type" value="Genomic_DNA"/>
</dbReference>
<accession>A0A1H9KA53</accession>
<sequence length="306" mass="36667">MKNNLKKICRVLKIESDAKLIFLKNREWRFKLLYNSDSKKEDYIKKFFKKSLGYEIDFNKEPETFNQKVQFRKLYDNNPLYAVCADKYRVREYVKEKIGEEYLIPLHLVTDKLTIEQWNQLPNSFVAKANHNSGPVQIVKDKRKANAKEIIKELNNQLKIDYGIISMEKYYSDIPRKIIVEEFLEGEATEYKFHCFNTDKIVLEKITKASVMSNMYDPYTWEKFNFTTGNEIDQNDYEKPENYEKMIDIAKELSKDFEYARIDLYNIQGKIYVGEITFCENSGFGKITDEKWDYKLGHYWQQKIMK</sequence>
<evidence type="ECO:0000313" key="1">
    <source>
        <dbReference type="EMBL" id="SEQ96011.1"/>
    </source>
</evidence>
<dbReference type="Pfam" id="PF14305">
    <property type="entry name" value="ATPgrasp_TupA"/>
    <property type="match status" value="1"/>
</dbReference>
<dbReference type="STRING" id="137733.SAMN05421767_11240"/>
<reference evidence="1 2" key="1">
    <citation type="submission" date="2016-10" db="EMBL/GenBank/DDBJ databases">
        <authorList>
            <person name="de Groot N.N."/>
        </authorList>
    </citation>
    <scope>NUCLEOTIDE SEQUENCE [LARGE SCALE GENOMIC DNA]</scope>
    <source>
        <strain evidence="1 2">DSM 15827</strain>
    </source>
</reference>
<evidence type="ECO:0000313" key="2">
    <source>
        <dbReference type="Proteomes" id="UP000198556"/>
    </source>
</evidence>
<protein>
    <submittedName>
        <fullName evidence="1">TupA-like ATPgrasp</fullName>
    </submittedName>
</protein>
<gene>
    <name evidence="1" type="ORF">SAMN05421767_11240</name>
</gene>
<dbReference type="SUPFAM" id="SSF56059">
    <property type="entry name" value="Glutathione synthetase ATP-binding domain-like"/>
    <property type="match status" value="1"/>
</dbReference>
<name>A0A1H9KA53_9LACT</name>
<dbReference type="InterPro" id="IPR029465">
    <property type="entry name" value="ATPgrasp_TupA"/>
</dbReference>
<dbReference type="OrthoDB" id="9791827at2"/>
<proteinExistence type="predicted"/>
<dbReference type="RefSeq" id="WP_089746452.1">
    <property type="nucleotide sequence ID" value="NZ_FOGF01000012.1"/>
</dbReference>
<dbReference type="AlphaFoldDB" id="A0A1H9KA53"/>
<keyword evidence="2" id="KW-1185">Reference proteome</keyword>